<evidence type="ECO:0000313" key="7">
    <source>
        <dbReference type="EMBL" id="TMS33894.1"/>
    </source>
</evidence>
<dbReference type="PANTHER" id="PTHR24379">
    <property type="entry name" value="KRAB AND ZINC FINGER DOMAIN-CONTAINING"/>
    <property type="match status" value="1"/>
</dbReference>
<evidence type="ECO:0000256" key="2">
    <source>
        <dbReference type="ARBA" id="ARBA00022737"/>
    </source>
</evidence>
<comment type="caution">
    <text evidence="7">The sequence shown here is derived from an EMBL/GenBank/DDBJ whole genome shotgun (WGS) entry which is preliminary data.</text>
</comment>
<name>A0A4U8ULM4_STECR</name>
<proteinExistence type="predicted"/>
<organism evidence="7 8">
    <name type="scientific">Steinernema carpocapsae</name>
    <name type="common">Entomopathogenic nematode</name>
    <dbReference type="NCBI Taxonomy" id="34508"/>
    <lineage>
        <taxon>Eukaryota</taxon>
        <taxon>Metazoa</taxon>
        <taxon>Ecdysozoa</taxon>
        <taxon>Nematoda</taxon>
        <taxon>Chromadorea</taxon>
        <taxon>Rhabditida</taxon>
        <taxon>Tylenchina</taxon>
        <taxon>Panagrolaimomorpha</taxon>
        <taxon>Strongyloidoidea</taxon>
        <taxon>Steinernematidae</taxon>
        <taxon>Steinernema</taxon>
    </lineage>
</organism>
<dbReference type="InterPro" id="IPR036236">
    <property type="entry name" value="Znf_C2H2_sf"/>
</dbReference>
<dbReference type="GO" id="GO:0008270">
    <property type="term" value="F:zinc ion binding"/>
    <property type="evidence" value="ECO:0007669"/>
    <property type="project" value="UniProtKB-KW"/>
</dbReference>
<dbReference type="InterPro" id="IPR013087">
    <property type="entry name" value="Znf_C2H2_type"/>
</dbReference>
<keyword evidence="3 5" id="KW-0863">Zinc-finger</keyword>
<dbReference type="PROSITE" id="PS50157">
    <property type="entry name" value="ZINC_FINGER_C2H2_2"/>
    <property type="match status" value="3"/>
</dbReference>
<evidence type="ECO:0000256" key="4">
    <source>
        <dbReference type="ARBA" id="ARBA00022833"/>
    </source>
</evidence>
<dbReference type="PANTHER" id="PTHR24379:SF121">
    <property type="entry name" value="C2H2-TYPE DOMAIN-CONTAINING PROTEIN"/>
    <property type="match status" value="1"/>
</dbReference>
<feature type="domain" description="C2H2-type" evidence="6">
    <location>
        <begin position="322"/>
        <end position="349"/>
    </location>
</feature>
<dbReference type="FunFam" id="3.30.160.60:FF:002869">
    <property type="entry name" value="Comb gap splice variant cg14"/>
    <property type="match status" value="1"/>
</dbReference>
<protein>
    <recommendedName>
        <fullName evidence="6">C2H2-type domain-containing protein</fullName>
    </recommendedName>
</protein>
<dbReference type="Pfam" id="PF00096">
    <property type="entry name" value="zf-C2H2"/>
    <property type="match status" value="2"/>
</dbReference>
<keyword evidence="8" id="KW-1185">Reference proteome</keyword>
<reference evidence="7 8" key="2">
    <citation type="journal article" date="2019" name="G3 (Bethesda)">
        <title>Hybrid Assembly of the Genome of the Entomopathogenic Nematode Steinernema carpocapsae Identifies the X-Chromosome.</title>
        <authorList>
            <person name="Serra L."/>
            <person name="Macchietto M."/>
            <person name="Macias-Munoz A."/>
            <person name="McGill C.J."/>
            <person name="Rodriguez I.M."/>
            <person name="Rodriguez B."/>
            <person name="Murad R."/>
            <person name="Mortazavi A."/>
        </authorList>
    </citation>
    <scope>NUCLEOTIDE SEQUENCE [LARGE SCALE GENOMIC DNA]</scope>
    <source>
        <strain evidence="7 8">ALL</strain>
    </source>
</reference>
<dbReference type="OrthoDB" id="3437960at2759"/>
<feature type="domain" description="C2H2-type" evidence="6">
    <location>
        <begin position="350"/>
        <end position="377"/>
    </location>
</feature>
<evidence type="ECO:0000256" key="5">
    <source>
        <dbReference type="PROSITE-ProRule" id="PRU00042"/>
    </source>
</evidence>
<reference evidence="7 8" key="1">
    <citation type="journal article" date="2015" name="Genome Biol.">
        <title>Comparative genomics of Steinernema reveals deeply conserved gene regulatory networks.</title>
        <authorList>
            <person name="Dillman A.R."/>
            <person name="Macchietto M."/>
            <person name="Porter C.F."/>
            <person name="Rogers A."/>
            <person name="Williams B."/>
            <person name="Antoshechkin I."/>
            <person name="Lee M.M."/>
            <person name="Goodwin Z."/>
            <person name="Lu X."/>
            <person name="Lewis E.E."/>
            <person name="Goodrich-Blair H."/>
            <person name="Stock S.P."/>
            <person name="Adams B.J."/>
            <person name="Sternberg P.W."/>
            <person name="Mortazavi A."/>
        </authorList>
    </citation>
    <scope>NUCLEOTIDE SEQUENCE [LARGE SCALE GENOMIC DNA]</scope>
    <source>
        <strain evidence="7 8">ALL</strain>
    </source>
</reference>
<sequence>MWPNFRATNGRDPTLFLIHCAECKDADPFRSIEALESHIWLYHIGAFSHVCDLCLYPAPSLQKLDHHFDQMHPGAPNILIKFRRSIKHETVIRQILEASVRSTVAGNEANAKCEVDAEFCKTKEQYAFLFKCEECKQTFPDLLSFEFHIWAAHVGDFQYYCGACRYPCLREAALLKHVAKAHDLKPHEIGFKRRLDLEDRFRTQLRELIEMDIIIRQAPELATVEPKPEIDTTRIARKKKNSDPSECLAYDIKTGGVVADARCPTKGVKRDFVGAKLVRVDNELVAMAQPQTKALPKPQPVDGFGPSMQPLPPLPRKPATTMVCPYCAKTLKYPSKIEAHLRTHTGERPYMCEICGVSFTQKTPLRMHLRRHLNQKPFVCKVDGCQEAFISGALLNAHRIRKHEVKPAVPKVKTEIELAEERLMLEFERDEHAEYRPLMSFF</sequence>
<gene>
    <name evidence="7" type="ORF">L596_001582</name>
</gene>
<evidence type="ECO:0000313" key="8">
    <source>
        <dbReference type="Proteomes" id="UP000298663"/>
    </source>
</evidence>
<keyword evidence="2" id="KW-0677">Repeat</keyword>
<keyword evidence="1" id="KW-0479">Metal-binding</keyword>
<evidence type="ECO:0000256" key="1">
    <source>
        <dbReference type="ARBA" id="ARBA00022723"/>
    </source>
</evidence>
<feature type="domain" description="C2H2-type" evidence="6">
    <location>
        <begin position="130"/>
        <end position="158"/>
    </location>
</feature>
<dbReference type="SUPFAM" id="SSF57667">
    <property type="entry name" value="beta-beta-alpha zinc fingers"/>
    <property type="match status" value="3"/>
</dbReference>
<evidence type="ECO:0000259" key="6">
    <source>
        <dbReference type="PROSITE" id="PS50157"/>
    </source>
</evidence>
<dbReference type="SMART" id="SM00355">
    <property type="entry name" value="ZnF_C2H2"/>
    <property type="match status" value="7"/>
</dbReference>
<dbReference type="Gene3D" id="3.30.160.60">
    <property type="entry name" value="Classic Zinc Finger"/>
    <property type="match status" value="4"/>
</dbReference>
<keyword evidence="4" id="KW-0862">Zinc</keyword>
<dbReference type="PROSITE" id="PS00028">
    <property type="entry name" value="ZINC_FINGER_C2H2_1"/>
    <property type="match status" value="4"/>
</dbReference>
<dbReference type="EMBL" id="AZBU02000001">
    <property type="protein sequence ID" value="TMS33894.1"/>
    <property type="molecule type" value="Genomic_DNA"/>
</dbReference>
<evidence type="ECO:0000256" key="3">
    <source>
        <dbReference type="ARBA" id="ARBA00022771"/>
    </source>
</evidence>
<dbReference type="STRING" id="34508.A0A4U8ULM4"/>
<dbReference type="Proteomes" id="UP000298663">
    <property type="component" value="Unassembled WGS sequence"/>
</dbReference>
<dbReference type="AlphaFoldDB" id="A0A4U8ULM4"/>
<accession>A0A4U8ULM4</accession>